<name>A0AAC9KEM0_9PROT</name>
<keyword evidence="1" id="KW-1133">Transmembrane helix</keyword>
<gene>
    <name evidence="2" type="ORF">GbCGDNIH9_2384</name>
</gene>
<feature type="transmembrane region" description="Helical" evidence="1">
    <location>
        <begin position="45"/>
        <end position="65"/>
    </location>
</feature>
<dbReference type="Proteomes" id="UP000182373">
    <property type="component" value="Chromosome"/>
</dbReference>
<reference evidence="3" key="1">
    <citation type="submission" date="2016-11" db="EMBL/GenBank/DDBJ databases">
        <title>Comparative genomic and phenotypic analysis of Granulibacter bethesdensis clinical isolates from patients with chronic granulomatous disease.</title>
        <authorList>
            <person name="Zarember K.A."/>
            <person name="Porcella S.F."/>
            <person name="Chu J."/>
            <person name="Ding L."/>
            <person name="Dahlstrom E."/>
            <person name="Barbian K."/>
            <person name="Martens C."/>
            <person name="Sykora L."/>
            <person name="Kramer S."/>
            <person name="Pettinato A.M."/>
            <person name="Hong H."/>
            <person name="Wald G."/>
            <person name="Berg L.J."/>
            <person name="Rogge L.S."/>
            <person name="Greenberg D.E."/>
            <person name="Falcone E.L."/>
            <person name="Neves J.F."/>
            <person name="Simoes M.J."/>
            <person name="Casal M."/>
            <person name="Rodriguez-Lopez F.C."/>
            <person name="Zelazny A."/>
            <person name="Gallin J.I."/>
            <person name="Holland S.M."/>
        </authorList>
    </citation>
    <scope>NUCLEOTIDE SEQUENCE [LARGE SCALE GENOMIC DNA]</scope>
    <source>
        <strain evidence="3">NIH9.1</strain>
    </source>
</reference>
<proteinExistence type="predicted"/>
<evidence type="ECO:0000256" key="1">
    <source>
        <dbReference type="SAM" id="Phobius"/>
    </source>
</evidence>
<protein>
    <submittedName>
        <fullName evidence="2">Uncharacterized protein</fullName>
    </submittedName>
</protein>
<feature type="transmembrane region" description="Helical" evidence="1">
    <location>
        <begin position="183"/>
        <end position="202"/>
    </location>
</feature>
<dbReference type="AlphaFoldDB" id="A0AAC9KEM0"/>
<feature type="transmembrane region" description="Helical" evidence="1">
    <location>
        <begin position="12"/>
        <end position="33"/>
    </location>
</feature>
<keyword evidence="1" id="KW-0812">Transmembrane</keyword>
<feature type="transmembrane region" description="Helical" evidence="1">
    <location>
        <begin position="157"/>
        <end position="176"/>
    </location>
</feature>
<feature type="transmembrane region" description="Helical" evidence="1">
    <location>
        <begin position="71"/>
        <end position="90"/>
    </location>
</feature>
<dbReference type="EMBL" id="CP018191">
    <property type="protein sequence ID" value="APH55717.1"/>
    <property type="molecule type" value="Genomic_DNA"/>
</dbReference>
<accession>A0AAC9KEM0</accession>
<feature type="transmembrane region" description="Helical" evidence="1">
    <location>
        <begin position="117"/>
        <end position="137"/>
    </location>
</feature>
<evidence type="ECO:0000313" key="3">
    <source>
        <dbReference type="Proteomes" id="UP000182373"/>
    </source>
</evidence>
<organism evidence="2 3">
    <name type="scientific">Granulibacter bethesdensis</name>
    <dbReference type="NCBI Taxonomy" id="364410"/>
    <lineage>
        <taxon>Bacteria</taxon>
        <taxon>Pseudomonadati</taxon>
        <taxon>Pseudomonadota</taxon>
        <taxon>Alphaproteobacteria</taxon>
        <taxon>Acetobacterales</taxon>
        <taxon>Acetobacteraceae</taxon>
        <taxon>Granulibacter</taxon>
    </lineage>
</organism>
<keyword evidence="1" id="KW-0472">Membrane</keyword>
<sequence>MPAGGTISGMTITPGTVFLPLLAMILFSAMIAALCTRLRAARQVVLAQTMLVTIVAAMNALLTAFCLPDRPAWPMAGVALTVLLAGLFLGQRWRSRSLALSSEPDLKTGQPTLPDTVWMIGTGLIIALVVSGGIGLTPIVSHAPVSTATLSTSLPDPATVIAISLTMGMLSLLWLARDSRVDFLGPALLQAGLAIALVMSALDIHRLMPLYSLLGLLPALLTEEAFRLLRQREARAETEAAP</sequence>
<evidence type="ECO:0000313" key="2">
    <source>
        <dbReference type="EMBL" id="APH55717.1"/>
    </source>
</evidence>